<dbReference type="RefSeq" id="WP_087438160.1">
    <property type="nucleotide sequence ID" value="NZ_CP021416.1"/>
</dbReference>
<organism evidence="1 2">
    <name type="scientific">Sulfurospirillum diekertiae</name>
    <dbReference type="NCBI Taxonomy" id="1854492"/>
    <lineage>
        <taxon>Bacteria</taxon>
        <taxon>Pseudomonadati</taxon>
        <taxon>Campylobacterota</taxon>
        <taxon>Epsilonproteobacteria</taxon>
        <taxon>Campylobacterales</taxon>
        <taxon>Sulfurospirillaceae</taxon>
        <taxon>Sulfurospirillum</taxon>
    </lineage>
</organism>
<evidence type="ECO:0000313" key="1">
    <source>
        <dbReference type="EMBL" id="ARU48161.1"/>
    </source>
</evidence>
<proteinExistence type="predicted"/>
<gene>
    <name evidence="1" type="ORF">Sdiek1_0995</name>
</gene>
<name>A0A1Y0HJ87_9BACT</name>
<evidence type="ECO:0000313" key="2">
    <source>
        <dbReference type="Proteomes" id="UP000196005"/>
    </source>
</evidence>
<dbReference type="KEGG" id="suls:Sdiek1_0995"/>
<protein>
    <submittedName>
        <fullName evidence="1">Uncharacterized protein</fullName>
    </submittedName>
</protein>
<dbReference type="EMBL" id="CP021416">
    <property type="protein sequence ID" value="ARU48161.1"/>
    <property type="molecule type" value="Genomic_DNA"/>
</dbReference>
<sequence>MKLTDHVNLICTLIEEAFDKQLLSLGIGVNKELKLDEISKDLHVVRRSKKIGIYFLNFVHH</sequence>
<keyword evidence="2" id="KW-1185">Reference proteome</keyword>
<dbReference type="Proteomes" id="UP000196005">
    <property type="component" value="Chromosome"/>
</dbReference>
<dbReference type="AlphaFoldDB" id="A0A1Y0HJ87"/>
<accession>A0A1Y0HJ87</accession>
<reference evidence="2" key="1">
    <citation type="submission" date="2017-05" db="EMBL/GenBank/DDBJ databases">
        <title>Dechlorination kinetics govern the competition between two new strains of the genus Sulfurospirillum.</title>
        <authorList>
            <person name="Buttet G.F."/>
            <person name="Murray A.M."/>
            <person name="Goris T."/>
            <person name="Burion M."/>
            <person name="Lin B."/>
            <person name="Rolle M."/>
            <person name="Maillard J."/>
        </authorList>
    </citation>
    <scope>NUCLEOTIDE SEQUENCE [LARGE SCALE GENOMIC DNA]</scope>
    <source>
        <strain evidence="2">SL2-1</strain>
    </source>
</reference>